<evidence type="ECO:0000313" key="2">
    <source>
        <dbReference type="Proteomes" id="UP000585474"/>
    </source>
</evidence>
<proteinExistence type="predicted"/>
<protein>
    <submittedName>
        <fullName evidence="1">Uncharacterized protein</fullName>
    </submittedName>
</protein>
<keyword evidence="2" id="KW-1185">Reference proteome</keyword>
<name>A0A7J0FYL6_9ERIC</name>
<dbReference type="OrthoDB" id="1435117at2759"/>
<comment type="caution">
    <text evidence="1">The sequence shown here is derived from an EMBL/GenBank/DDBJ whole genome shotgun (WGS) entry which is preliminary data.</text>
</comment>
<sequence length="113" mass="12891">MPDLVASSSTLSDFHADNHLHARRNLQSTIKEVEKACREAIFFAIIWSLWKARNELIFSNVNIVKAELIDLIKLRVAFWVKAKCDINEYSVVDIQRCLDGISSIRRAKSATLC</sequence>
<reference evidence="1 2" key="1">
    <citation type="submission" date="2019-07" db="EMBL/GenBank/DDBJ databases">
        <title>De Novo Assembly of kiwifruit Actinidia rufa.</title>
        <authorList>
            <person name="Sugita-Konishi S."/>
            <person name="Sato K."/>
            <person name="Mori E."/>
            <person name="Abe Y."/>
            <person name="Kisaki G."/>
            <person name="Hamano K."/>
            <person name="Suezawa K."/>
            <person name="Otani M."/>
            <person name="Fukuda T."/>
            <person name="Manabe T."/>
            <person name="Gomi K."/>
            <person name="Tabuchi M."/>
            <person name="Akimitsu K."/>
            <person name="Kataoka I."/>
        </authorList>
    </citation>
    <scope>NUCLEOTIDE SEQUENCE [LARGE SCALE GENOMIC DNA]</scope>
    <source>
        <strain evidence="2">cv. Fuchu</strain>
    </source>
</reference>
<dbReference type="EMBL" id="BJWL01000016">
    <property type="protein sequence ID" value="GFZ03791.1"/>
    <property type="molecule type" value="Genomic_DNA"/>
</dbReference>
<accession>A0A7J0FYL6</accession>
<organism evidence="1 2">
    <name type="scientific">Actinidia rufa</name>
    <dbReference type="NCBI Taxonomy" id="165716"/>
    <lineage>
        <taxon>Eukaryota</taxon>
        <taxon>Viridiplantae</taxon>
        <taxon>Streptophyta</taxon>
        <taxon>Embryophyta</taxon>
        <taxon>Tracheophyta</taxon>
        <taxon>Spermatophyta</taxon>
        <taxon>Magnoliopsida</taxon>
        <taxon>eudicotyledons</taxon>
        <taxon>Gunneridae</taxon>
        <taxon>Pentapetalae</taxon>
        <taxon>asterids</taxon>
        <taxon>Ericales</taxon>
        <taxon>Actinidiaceae</taxon>
        <taxon>Actinidia</taxon>
    </lineage>
</organism>
<dbReference type="Proteomes" id="UP000585474">
    <property type="component" value="Unassembled WGS sequence"/>
</dbReference>
<evidence type="ECO:0000313" key="1">
    <source>
        <dbReference type="EMBL" id="GFZ03791.1"/>
    </source>
</evidence>
<gene>
    <name evidence="1" type="ORF">Acr_16g0004150</name>
</gene>
<dbReference type="AlphaFoldDB" id="A0A7J0FYL6"/>